<name>S3DIN8_GLAL2</name>
<keyword evidence="2" id="KW-1185">Reference proteome</keyword>
<dbReference type="EMBL" id="KE145352">
    <property type="protein sequence ID" value="EPE37029.1"/>
    <property type="molecule type" value="Genomic_DNA"/>
</dbReference>
<evidence type="ECO:0000313" key="1">
    <source>
        <dbReference type="EMBL" id="EPE37029.1"/>
    </source>
</evidence>
<dbReference type="GeneID" id="19468240"/>
<dbReference type="Proteomes" id="UP000016922">
    <property type="component" value="Unassembled WGS sequence"/>
</dbReference>
<dbReference type="OrthoDB" id="3557023at2759"/>
<organism evidence="1 2">
    <name type="scientific">Glarea lozoyensis (strain ATCC 20868 / MF5171)</name>
    <dbReference type="NCBI Taxonomy" id="1116229"/>
    <lineage>
        <taxon>Eukaryota</taxon>
        <taxon>Fungi</taxon>
        <taxon>Dikarya</taxon>
        <taxon>Ascomycota</taxon>
        <taxon>Pezizomycotina</taxon>
        <taxon>Leotiomycetes</taxon>
        <taxon>Helotiales</taxon>
        <taxon>Helotiaceae</taxon>
        <taxon>Glarea</taxon>
    </lineage>
</organism>
<proteinExistence type="predicted"/>
<protein>
    <submittedName>
        <fullName evidence="1">Uncharacterized protein</fullName>
    </submittedName>
</protein>
<dbReference type="KEGG" id="glz:GLAREA_09192"/>
<sequence>MASRPRLNLHPRSSYFSIFRALRFDWTASQAFLTSPTFRVVNPRNHITKGDRVSVRVSPSVVSGLQDEAILALLTKGFFGGWVFFMEGWAMRTFHPLLPAIYTGM</sequence>
<evidence type="ECO:0000313" key="2">
    <source>
        <dbReference type="Proteomes" id="UP000016922"/>
    </source>
</evidence>
<dbReference type="RefSeq" id="XP_008076344.1">
    <property type="nucleotide sequence ID" value="XM_008078153.1"/>
</dbReference>
<gene>
    <name evidence="1" type="ORF">GLAREA_09192</name>
</gene>
<dbReference type="HOGENOM" id="CLU_2236847_0_0_1"/>
<accession>S3DIN8</accession>
<dbReference type="AlphaFoldDB" id="S3DIN8"/>
<reference evidence="1 2" key="1">
    <citation type="journal article" date="2013" name="BMC Genomics">
        <title>Genomics-driven discovery of the pneumocandin biosynthetic gene cluster in the fungus Glarea lozoyensis.</title>
        <authorList>
            <person name="Chen L."/>
            <person name="Yue Q."/>
            <person name="Zhang X."/>
            <person name="Xiang M."/>
            <person name="Wang C."/>
            <person name="Li S."/>
            <person name="Che Y."/>
            <person name="Ortiz-Lopez F.J."/>
            <person name="Bills G.F."/>
            <person name="Liu X."/>
            <person name="An Z."/>
        </authorList>
    </citation>
    <scope>NUCLEOTIDE SEQUENCE [LARGE SCALE GENOMIC DNA]</scope>
    <source>
        <strain evidence="2">ATCC 20868 / MF5171</strain>
    </source>
</reference>